<dbReference type="EMBL" id="PDVP01000003">
    <property type="protein sequence ID" value="PHP67526.1"/>
    <property type="molecule type" value="Genomic_DNA"/>
</dbReference>
<evidence type="ECO:0000256" key="2">
    <source>
        <dbReference type="ARBA" id="ARBA00008017"/>
    </source>
</evidence>
<dbReference type="Gene3D" id="3.30.70.100">
    <property type="match status" value="1"/>
</dbReference>
<evidence type="ECO:0000256" key="7">
    <source>
        <dbReference type="SAM" id="MobiDB-lite"/>
    </source>
</evidence>
<feature type="transmembrane region" description="Helical" evidence="8">
    <location>
        <begin position="429"/>
        <end position="447"/>
    </location>
</feature>
<dbReference type="InterPro" id="IPR052702">
    <property type="entry name" value="MscS-like_channel"/>
</dbReference>
<dbReference type="PANTHER" id="PTHR30347">
    <property type="entry name" value="POTASSIUM CHANNEL RELATED"/>
    <property type="match status" value="1"/>
</dbReference>
<feature type="transmembrane region" description="Helical" evidence="8">
    <location>
        <begin position="603"/>
        <end position="631"/>
    </location>
</feature>
<evidence type="ECO:0000256" key="6">
    <source>
        <dbReference type="ARBA" id="ARBA00023136"/>
    </source>
</evidence>
<evidence type="ECO:0000256" key="3">
    <source>
        <dbReference type="ARBA" id="ARBA00022475"/>
    </source>
</evidence>
<feature type="domain" description="Mechanosensitive ion channel MscS C-terminal" evidence="10">
    <location>
        <begin position="693"/>
        <end position="776"/>
    </location>
</feature>
<keyword evidence="6 8" id="KW-0472">Membrane</keyword>
<dbReference type="PANTHER" id="PTHR30347:SF1">
    <property type="entry name" value="MECHANOSENSITIVE CHANNEL MSCK"/>
    <property type="match status" value="1"/>
</dbReference>
<dbReference type="InterPro" id="IPR023408">
    <property type="entry name" value="MscS_beta-dom_sf"/>
</dbReference>
<evidence type="ECO:0000259" key="10">
    <source>
        <dbReference type="Pfam" id="PF21082"/>
    </source>
</evidence>
<sequence length="831" mass="90511">MPQRPFVFPAGRFLLAALVAGLVLVFGHHGALAQSDANSFISEKRPAIDKLIKEIDGLTSRVDSVRENDSALVELQLKAEAAARDLLNESVAFRPRLTEINTRLEQIGKPPAEGQPEEPAAVTEERNRLIAEKAKINELLGQAENSSLAANRLADQINTIRRDLFTQALTRRYEIDYSLFGATVKDFRIELEQLWRSISNWMRFVTTYKAPSVVGATFFALLCAAVLLIGGRRVFASAIYPDPTVAEPGYLQRLSTAFWSTLLPSLAFAVFLGATYLLLDVFQVLRSGIDRILFSIFEMAGVVVFVNRLARAVLKPAMPAWRLVTVETRPARVLYWLATAMAFITGLDYVLNTINDVMMSPLSLTVAKGMFTTVLLGLLIVATGFLKPIVDSEGVPKPWPNAVRVLLFGIGGITVIAPLLGYVGFAQFLGQQVVFTGAILATMYLGFKAAQAIAEEGSFAHTMIGKFIAGAGRGDPTTLDQLGLVASLTINFMVLLIGIPLILLQWGFQYADIRAWTLRLATEVTIGNVSFSLVGILSGIVVFIFAYFATRWFQGWLDGNVLSRGRFDAGVRNSIRTAIGYLGIAIAVLIGISVAGIDLSNLALVAGALSLGIGFGLQNIVSNFVSGLILLAERPFKVGDWIEAGSYMGLVKKISVRATEIETFQRQTIILPNSDLINQAVGNRTHRNHLGRVEIAVGVSYNSDPKQVSDILLRLANEHRLVLRHPEPMVYFAAFGASSLDFELRVYLADVFDCLIVETDLRMAIHAAFKEAGIEIPFPQQDIHIRSGLPGDKANVAEILTRKGTQDGEQDAAGDDAAATPGDAETKGKTR</sequence>
<dbReference type="RefSeq" id="WP_099305490.1">
    <property type="nucleotide sequence ID" value="NZ_PDVP01000003.1"/>
</dbReference>
<dbReference type="OrthoDB" id="9799209at2"/>
<feature type="transmembrane region" description="Helical" evidence="8">
    <location>
        <begin position="482"/>
        <end position="506"/>
    </location>
</feature>
<dbReference type="InterPro" id="IPR010920">
    <property type="entry name" value="LSM_dom_sf"/>
</dbReference>
<evidence type="ECO:0000259" key="9">
    <source>
        <dbReference type="Pfam" id="PF00924"/>
    </source>
</evidence>
<feature type="transmembrane region" description="Helical" evidence="8">
    <location>
        <begin position="291"/>
        <end position="310"/>
    </location>
</feature>
<proteinExistence type="inferred from homology"/>
<feature type="transmembrane region" description="Helical" evidence="8">
    <location>
        <begin position="526"/>
        <end position="548"/>
    </location>
</feature>
<evidence type="ECO:0000256" key="5">
    <source>
        <dbReference type="ARBA" id="ARBA00022989"/>
    </source>
</evidence>
<dbReference type="InterPro" id="IPR011014">
    <property type="entry name" value="MscS_channel_TM-2"/>
</dbReference>
<feature type="domain" description="Mechanosensitive ion channel MscS" evidence="9">
    <location>
        <begin position="619"/>
        <end position="685"/>
    </location>
</feature>
<keyword evidence="4 8" id="KW-0812">Transmembrane</keyword>
<dbReference type="SUPFAM" id="SSF82861">
    <property type="entry name" value="Mechanosensitive channel protein MscS (YggB), transmembrane region"/>
    <property type="match status" value="1"/>
</dbReference>
<dbReference type="SUPFAM" id="SSF82689">
    <property type="entry name" value="Mechanosensitive channel protein MscS (YggB), C-terminal domain"/>
    <property type="match status" value="1"/>
</dbReference>
<dbReference type="SUPFAM" id="SSF50182">
    <property type="entry name" value="Sm-like ribonucleoproteins"/>
    <property type="match status" value="1"/>
</dbReference>
<dbReference type="Pfam" id="PF00924">
    <property type="entry name" value="MS_channel_2nd"/>
    <property type="match status" value="1"/>
</dbReference>
<protein>
    <submittedName>
        <fullName evidence="11">Mechanosensitive ion channel protein</fullName>
    </submittedName>
</protein>
<feature type="transmembrane region" description="Helical" evidence="8">
    <location>
        <begin position="402"/>
        <end position="423"/>
    </location>
</feature>
<dbReference type="AlphaFoldDB" id="A0A2G1QPR4"/>
<evidence type="ECO:0000256" key="4">
    <source>
        <dbReference type="ARBA" id="ARBA00022692"/>
    </source>
</evidence>
<dbReference type="InterPro" id="IPR049278">
    <property type="entry name" value="MS_channel_C"/>
</dbReference>
<dbReference type="InterPro" id="IPR011066">
    <property type="entry name" value="MscS_channel_C_sf"/>
</dbReference>
<accession>A0A2G1QPR4</accession>
<reference evidence="11 12" key="1">
    <citation type="submission" date="2017-10" db="EMBL/GenBank/DDBJ databases">
        <title>Sedimentibacterium mangrovi gen. nov., sp. nov., a novel member of family Phyllobacteriacea isolated from mangrove sediment.</title>
        <authorList>
            <person name="Liao H."/>
            <person name="Tian Y."/>
        </authorList>
    </citation>
    <scope>NUCLEOTIDE SEQUENCE [LARGE SCALE GENOMIC DNA]</scope>
    <source>
        <strain evidence="11 12">X9-2-2</strain>
    </source>
</reference>
<dbReference type="InterPro" id="IPR006685">
    <property type="entry name" value="MscS_channel_2nd"/>
</dbReference>
<feature type="region of interest" description="Disordered" evidence="7">
    <location>
        <begin position="801"/>
        <end position="831"/>
    </location>
</feature>
<comment type="caution">
    <text evidence="11">The sequence shown here is derived from an EMBL/GenBank/DDBJ whole genome shotgun (WGS) entry which is preliminary data.</text>
</comment>
<keyword evidence="5 8" id="KW-1133">Transmembrane helix</keyword>
<dbReference type="GO" id="GO:0008381">
    <property type="term" value="F:mechanosensitive monoatomic ion channel activity"/>
    <property type="evidence" value="ECO:0007669"/>
    <property type="project" value="UniProtKB-ARBA"/>
</dbReference>
<organism evidence="11 12">
    <name type="scientific">Zhengella mangrovi</name>
    <dbReference type="NCBI Taxonomy" id="1982044"/>
    <lineage>
        <taxon>Bacteria</taxon>
        <taxon>Pseudomonadati</taxon>
        <taxon>Pseudomonadota</taxon>
        <taxon>Alphaproteobacteria</taxon>
        <taxon>Hyphomicrobiales</taxon>
        <taxon>Notoacmeibacteraceae</taxon>
        <taxon>Zhengella</taxon>
    </lineage>
</organism>
<feature type="transmembrane region" description="Helical" evidence="8">
    <location>
        <begin position="213"/>
        <end position="235"/>
    </location>
</feature>
<dbReference type="Proteomes" id="UP000221168">
    <property type="component" value="Unassembled WGS sequence"/>
</dbReference>
<dbReference type="Gene3D" id="2.30.30.60">
    <property type="match status" value="1"/>
</dbReference>
<dbReference type="GO" id="GO:0005886">
    <property type="term" value="C:plasma membrane"/>
    <property type="evidence" value="ECO:0007669"/>
    <property type="project" value="UniProtKB-SubCell"/>
</dbReference>
<dbReference type="Pfam" id="PF21082">
    <property type="entry name" value="MS_channel_3rd"/>
    <property type="match status" value="1"/>
</dbReference>
<feature type="transmembrane region" description="Helical" evidence="8">
    <location>
        <begin position="371"/>
        <end position="390"/>
    </location>
</feature>
<evidence type="ECO:0000313" key="11">
    <source>
        <dbReference type="EMBL" id="PHP67526.1"/>
    </source>
</evidence>
<gene>
    <name evidence="11" type="ORF">CSC94_07410</name>
</gene>
<comment type="similarity">
    <text evidence="2">Belongs to the MscS (TC 1.A.23) family.</text>
</comment>
<evidence type="ECO:0000256" key="1">
    <source>
        <dbReference type="ARBA" id="ARBA00004651"/>
    </source>
</evidence>
<name>A0A2G1QPR4_9HYPH</name>
<keyword evidence="3" id="KW-1003">Cell membrane</keyword>
<comment type="subcellular location">
    <subcellularLocation>
        <location evidence="1">Cell membrane</location>
        <topology evidence="1">Multi-pass membrane protein</topology>
    </subcellularLocation>
</comment>
<dbReference type="Gene3D" id="1.10.287.1260">
    <property type="match status" value="1"/>
</dbReference>
<feature type="transmembrane region" description="Helical" evidence="8">
    <location>
        <begin position="331"/>
        <end position="351"/>
    </location>
</feature>
<keyword evidence="12" id="KW-1185">Reference proteome</keyword>
<evidence type="ECO:0000313" key="12">
    <source>
        <dbReference type="Proteomes" id="UP000221168"/>
    </source>
</evidence>
<feature type="transmembrane region" description="Helical" evidence="8">
    <location>
        <begin position="256"/>
        <end position="279"/>
    </location>
</feature>
<feature type="transmembrane region" description="Helical" evidence="8">
    <location>
        <begin position="578"/>
        <end position="597"/>
    </location>
</feature>
<evidence type="ECO:0000256" key="8">
    <source>
        <dbReference type="SAM" id="Phobius"/>
    </source>
</evidence>